<sequence>MEPFMTTPRDLLFVAMDMESSPTRERGELSLALAGAELIDLLQAQAISLDGDRIVPGYRPSVADRLMDEAASSVAQQPPYEAVDDWLWRRGRGLATAYLAALEAEGQLTQPRRRWLRVRTGPLTLADSPARRAAADRLASQEPVLADLAAALGIRGGRTEDPPEVADDAVATVLAAVHDAVRELEFERQRRAIDEEAFSNIWRAPGDG</sequence>
<name>J1RR11_9ACTN</name>
<dbReference type="GO" id="GO:0005737">
    <property type="term" value="C:cytoplasm"/>
    <property type="evidence" value="ECO:0007669"/>
    <property type="project" value="UniProtKB-ARBA"/>
</dbReference>
<comment type="subcellular location">
    <subcellularLocation>
        <location evidence="1">Golgi apparatus membrane</location>
        <topology evidence="1">Peripheral membrane protein</topology>
        <orientation evidence="1">Cytoplasmic side</orientation>
    </subcellularLocation>
</comment>
<evidence type="ECO:0008006" key="6">
    <source>
        <dbReference type="Google" id="ProtNLM"/>
    </source>
</evidence>
<organism evidence="5">
    <name type="scientific">Streptomyces auratus AGR0001</name>
    <dbReference type="NCBI Taxonomy" id="1160718"/>
    <lineage>
        <taxon>Bacteria</taxon>
        <taxon>Bacillati</taxon>
        <taxon>Actinomycetota</taxon>
        <taxon>Actinomycetes</taxon>
        <taxon>Kitasatosporales</taxon>
        <taxon>Streptomycetaceae</taxon>
        <taxon>Streptomyces</taxon>
    </lineage>
</organism>
<proteinExistence type="predicted"/>
<accession>J1RR11</accession>
<keyword evidence="4" id="KW-0472">Membrane</keyword>
<dbReference type="PATRIC" id="fig|1160718.3.peg.2254"/>
<dbReference type="Gene3D" id="1.10.3630.10">
    <property type="entry name" value="yeast vps74-n-term truncation variant domain like"/>
    <property type="match status" value="1"/>
</dbReference>
<keyword evidence="2" id="KW-0333">Golgi apparatus</keyword>
<evidence type="ECO:0000256" key="2">
    <source>
        <dbReference type="ARBA" id="ARBA00023034"/>
    </source>
</evidence>
<evidence type="ECO:0000313" key="5">
    <source>
        <dbReference type="EMBL" id="EJJ06909.1"/>
    </source>
</evidence>
<dbReference type="GO" id="GO:0070273">
    <property type="term" value="F:phosphatidylinositol-4-phosphate binding"/>
    <property type="evidence" value="ECO:0007669"/>
    <property type="project" value="InterPro"/>
</dbReference>
<comment type="caution">
    <text evidence="5">The sequence shown here is derived from an EMBL/GenBank/DDBJ whole genome shotgun (WGS) entry which is preliminary data.</text>
</comment>
<reference evidence="5" key="1">
    <citation type="journal article" date="2012" name="J. Bacteriol.">
        <title>Genome Sequence of Streptomyces auratus Strain AGR0001, a Phoslactomycin-Producing Actinomycete.</title>
        <authorList>
            <person name="Han X."/>
            <person name="Li M."/>
            <person name="Ding Z."/>
            <person name="Zhao J."/>
            <person name="Ji K."/>
            <person name="Wen M."/>
            <person name="Lu T."/>
        </authorList>
    </citation>
    <scope>NUCLEOTIDE SEQUENCE [LARGE SCALE GENOMIC DNA]</scope>
    <source>
        <strain evidence="5">AGR0001</strain>
    </source>
</reference>
<protein>
    <recommendedName>
        <fullName evidence="6">GPP34 family phosphoprotein</fullName>
    </recommendedName>
</protein>
<dbReference type="InterPro" id="IPR008628">
    <property type="entry name" value="GPP34-like"/>
</dbReference>
<gene>
    <name evidence="5" type="ORF">SU9_11158</name>
</gene>
<dbReference type="eggNOG" id="ENOG5031GWT">
    <property type="taxonomic scope" value="Bacteria"/>
</dbReference>
<dbReference type="EMBL" id="AJGV01000074">
    <property type="protein sequence ID" value="EJJ06909.1"/>
    <property type="molecule type" value="Genomic_DNA"/>
</dbReference>
<keyword evidence="3" id="KW-0446">Lipid-binding</keyword>
<evidence type="ECO:0000256" key="4">
    <source>
        <dbReference type="ARBA" id="ARBA00023136"/>
    </source>
</evidence>
<dbReference type="AlphaFoldDB" id="J1RR11"/>
<dbReference type="GO" id="GO:0012505">
    <property type="term" value="C:endomembrane system"/>
    <property type="evidence" value="ECO:0007669"/>
    <property type="project" value="UniProtKB-ARBA"/>
</dbReference>
<evidence type="ECO:0000256" key="3">
    <source>
        <dbReference type="ARBA" id="ARBA00023121"/>
    </source>
</evidence>
<dbReference type="InterPro" id="IPR038261">
    <property type="entry name" value="GPP34-like_sf"/>
</dbReference>
<evidence type="ECO:0000256" key="1">
    <source>
        <dbReference type="ARBA" id="ARBA00004255"/>
    </source>
</evidence>
<dbReference type="Pfam" id="PF05719">
    <property type="entry name" value="GPP34"/>
    <property type="match status" value="1"/>
</dbReference>
<dbReference type="HOGENOM" id="CLU_1271722_0_0_11"/>